<feature type="compositionally biased region" description="Pro residues" evidence="1">
    <location>
        <begin position="1"/>
        <end position="11"/>
    </location>
</feature>
<evidence type="ECO:0000313" key="2">
    <source>
        <dbReference type="EMBL" id="KAJ1256907.1"/>
    </source>
</evidence>
<keyword evidence="3" id="KW-1185">Reference proteome</keyword>
<dbReference type="AlphaFoldDB" id="A0A9W7XE10"/>
<name>A0A9W7XE10_9POAL</name>
<evidence type="ECO:0000313" key="3">
    <source>
        <dbReference type="Proteomes" id="UP001164776"/>
    </source>
</evidence>
<protein>
    <submittedName>
        <fullName evidence="2">Uncharacterized protein</fullName>
    </submittedName>
</protein>
<feature type="compositionally biased region" description="Low complexity" evidence="1">
    <location>
        <begin position="159"/>
        <end position="172"/>
    </location>
</feature>
<evidence type="ECO:0000256" key="1">
    <source>
        <dbReference type="SAM" id="MobiDB-lite"/>
    </source>
</evidence>
<proteinExistence type="predicted"/>
<comment type="caution">
    <text evidence="2">The sequence shown here is derived from an EMBL/GenBank/DDBJ whole genome shotgun (WGS) entry which is preliminary data.</text>
</comment>
<reference evidence="2 3" key="1">
    <citation type="submission" date="2022-10" db="EMBL/GenBank/DDBJ databases">
        <title>WGS assembly of Paspalum vaginatum 540-79.</title>
        <authorList>
            <person name="Sun G."/>
            <person name="Wase N."/>
            <person name="Shu S."/>
            <person name="Jenkins J."/>
            <person name="Zhou B."/>
            <person name="Torres-Rodriguez J."/>
            <person name="Chen C."/>
            <person name="Sandor L."/>
            <person name="Plott C."/>
            <person name="Yoshinga Y."/>
            <person name="Daum C."/>
            <person name="Qi P."/>
            <person name="Barry K."/>
            <person name="Lipzen A."/>
            <person name="Berry L."/>
            <person name="Pedersen C."/>
            <person name="Gottilla T."/>
            <person name="Foltz A."/>
            <person name="Yu H."/>
            <person name="O'Malley R."/>
            <person name="Zhang C."/>
            <person name="Devos K."/>
            <person name="Sigmon B."/>
            <person name="Yu B."/>
            <person name="Obata T."/>
            <person name="Schmutz J."/>
            <person name="Schnable J."/>
        </authorList>
    </citation>
    <scope>NUCLEOTIDE SEQUENCE [LARGE SCALE GENOMIC DNA]</scope>
    <source>
        <strain evidence="3">cv. 540-79</strain>
    </source>
</reference>
<gene>
    <name evidence="2" type="ORF">BS78_K273200</name>
</gene>
<dbReference type="EMBL" id="MU629459">
    <property type="protein sequence ID" value="KAJ1256907.1"/>
    <property type="molecule type" value="Genomic_DNA"/>
</dbReference>
<feature type="compositionally biased region" description="Basic residues" evidence="1">
    <location>
        <begin position="132"/>
        <end position="156"/>
    </location>
</feature>
<dbReference type="Proteomes" id="UP001164776">
    <property type="component" value="Unassembled WGS sequence"/>
</dbReference>
<organism evidence="2 3">
    <name type="scientific">Paspalum vaginatum</name>
    <name type="common">seashore paspalum</name>
    <dbReference type="NCBI Taxonomy" id="158149"/>
    <lineage>
        <taxon>Eukaryota</taxon>
        <taxon>Viridiplantae</taxon>
        <taxon>Streptophyta</taxon>
        <taxon>Embryophyta</taxon>
        <taxon>Tracheophyta</taxon>
        <taxon>Spermatophyta</taxon>
        <taxon>Magnoliopsida</taxon>
        <taxon>Liliopsida</taxon>
        <taxon>Poales</taxon>
        <taxon>Poaceae</taxon>
        <taxon>PACMAD clade</taxon>
        <taxon>Panicoideae</taxon>
        <taxon>Andropogonodae</taxon>
        <taxon>Paspaleae</taxon>
        <taxon>Paspalinae</taxon>
        <taxon>Paspalum</taxon>
    </lineage>
</organism>
<accession>A0A9W7XE10</accession>
<sequence>MPSVTSPPSPTRPMHELSASPRSLHIPQGRAGGEGFRVARSGIAGVCGWPICGDGGRHGWRSGEEGGRRRGRRRRYGAKEIGEEEARYRELIDRLQECIRVGRFRLDQPVHGHELRDLAVQHAHGPLNGRQGRPRPRGDRHRCGRRGQRRRRRHRVLPSSSASTAVAAACAA</sequence>
<feature type="region of interest" description="Disordered" evidence="1">
    <location>
        <begin position="120"/>
        <end position="172"/>
    </location>
</feature>
<feature type="region of interest" description="Disordered" evidence="1">
    <location>
        <begin position="1"/>
        <end position="32"/>
    </location>
</feature>